<organism evidence="1 2">
    <name type="scientific">Pluteus cervinus</name>
    <dbReference type="NCBI Taxonomy" id="181527"/>
    <lineage>
        <taxon>Eukaryota</taxon>
        <taxon>Fungi</taxon>
        <taxon>Dikarya</taxon>
        <taxon>Basidiomycota</taxon>
        <taxon>Agaricomycotina</taxon>
        <taxon>Agaricomycetes</taxon>
        <taxon>Agaricomycetidae</taxon>
        <taxon>Agaricales</taxon>
        <taxon>Pluteineae</taxon>
        <taxon>Pluteaceae</taxon>
        <taxon>Pluteus</taxon>
    </lineage>
</organism>
<dbReference type="Proteomes" id="UP000308600">
    <property type="component" value="Unassembled WGS sequence"/>
</dbReference>
<keyword evidence="2" id="KW-1185">Reference proteome</keyword>
<sequence>MSDQAKQQSPAKAPGPVIDLDLNNIQGDILSGFPKKTETNYFFGIDNPDLFKQQLKNFIPLVKTVAQVLKDRKKIDDHKNAPHLPGGKPHLIKLAGVNVGFSHAGLAKLGIVDTNLLDTAFLGGQAADAEGLGDPGSGTGPTFVPDWDAAFKGNQIHGSFLVAGDSHPTVDSKIREIEKIFGVNTPKSSICHILSISGDVRPGVESGHEHFGFLDGISNPLVIGFDQKIPPGPAPVHPGIVLLGRDGDNDSTGKPNVRDDWMVDGSFLVFRYLHQKVPEFNKFLSDNSLQLPGLSKKEGADLLGARLVGRWQSGAPVDLAPFEDDPDLVDHPDKVNSFEFTAERDFQKICPFAAHVRKTNPRADLEANGISIETKRILRRGIQFGPEVSKQEQREQRTIFARGLLFQCYQSSIVNGFQFIQKSWANNVNFPPFQKTPQVPGFDPIIGQGANRKLSGYDPNDPSKELALPADPWVVPRGGEYFFVPSIKGLNEKFVATH</sequence>
<keyword evidence="1" id="KW-0575">Peroxidase</keyword>
<accession>A0ACD3B223</accession>
<protein>
    <submittedName>
        <fullName evidence="1">Peroxidase TAP</fullName>
    </submittedName>
</protein>
<name>A0ACD3B223_9AGAR</name>
<evidence type="ECO:0000313" key="2">
    <source>
        <dbReference type="Proteomes" id="UP000308600"/>
    </source>
</evidence>
<reference evidence="1 2" key="1">
    <citation type="journal article" date="2019" name="Nat. Ecol. Evol.">
        <title>Megaphylogeny resolves global patterns of mushroom evolution.</title>
        <authorList>
            <person name="Varga T."/>
            <person name="Krizsan K."/>
            <person name="Foldi C."/>
            <person name="Dima B."/>
            <person name="Sanchez-Garcia M."/>
            <person name="Sanchez-Ramirez S."/>
            <person name="Szollosi G.J."/>
            <person name="Szarkandi J.G."/>
            <person name="Papp V."/>
            <person name="Albert L."/>
            <person name="Andreopoulos W."/>
            <person name="Angelini C."/>
            <person name="Antonin V."/>
            <person name="Barry K.W."/>
            <person name="Bougher N.L."/>
            <person name="Buchanan P."/>
            <person name="Buyck B."/>
            <person name="Bense V."/>
            <person name="Catcheside P."/>
            <person name="Chovatia M."/>
            <person name="Cooper J."/>
            <person name="Damon W."/>
            <person name="Desjardin D."/>
            <person name="Finy P."/>
            <person name="Geml J."/>
            <person name="Haridas S."/>
            <person name="Hughes K."/>
            <person name="Justo A."/>
            <person name="Karasinski D."/>
            <person name="Kautmanova I."/>
            <person name="Kiss B."/>
            <person name="Kocsube S."/>
            <person name="Kotiranta H."/>
            <person name="LaButti K.M."/>
            <person name="Lechner B.E."/>
            <person name="Liimatainen K."/>
            <person name="Lipzen A."/>
            <person name="Lukacs Z."/>
            <person name="Mihaltcheva S."/>
            <person name="Morgado L.N."/>
            <person name="Niskanen T."/>
            <person name="Noordeloos M.E."/>
            <person name="Ohm R.A."/>
            <person name="Ortiz-Santana B."/>
            <person name="Ovrebo C."/>
            <person name="Racz N."/>
            <person name="Riley R."/>
            <person name="Savchenko A."/>
            <person name="Shiryaev A."/>
            <person name="Soop K."/>
            <person name="Spirin V."/>
            <person name="Szebenyi C."/>
            <person name="Tomsovsky M."/>
            <person name="Tulloss R.E."/>
            <person name="Uehling J."/>
            <person name="Grigoriev I.V."/>
            <person name="Vagvolgyi C."/>
            <person name="Papp T."/>
            <person name="Martin F.M."/>
            <person name="Miettinen O."/>
            <person name="Hibbett D.S."/>
            <person name="Nagy L.G."/>
        </authorList>
    </citation>
    <scope>NUCLEOTIDE SEQUENCE [LARGE SCALE GENOMIC DNA]</scope>
    <source>
        <strain evidence="1 2">NL-1719</strain>
    </source>
</reference>
<evidence type="ECO:0000313" key="1">
    <source>
        <dbReference type="EMBL" id="TFK71840.1"/>
    </source>
</evidence>
<keyword evidence="1" id="KW-0560">Oxidoreductase</keyword>
<dbReference type="EMBL" id="ML208293">
    <property type="protein sequence ID" value="TFK71840.1"/>
    <property type="molecule type" value="Genomic_DNA"/>
</dbReference>
<proteinExistence type="predicted"/>
<gene>
    <name evidence="1" type="ORF">BDN72DRAFT_764295</name>
</gene>